<keyword evidence="2" id="KW-1003">Cell membrane</keyword>
<dbReference type="EMBL" id="LAJX01000027">
    <property type="protein sequence ID" value="KJV07598.1"/>
    <property type="molecule type" value="Genomic_DNA"/>
</dbReference>
<dbReference type="GO" id="GO:0005524">
    <property type="term" value="F:ATP binding"/>
    <property type="evidence" value="ECO:0007669"/>
    <property type="project" value="UniProtKB-KW"/>
</dbReference>
<dbReference type="OrthoDB" id="8553030at2"/>
<comment type="caution">
    <text evidence="15">The sequence shown here is derived from an EMBL/GenBank/DDBJ whole genome shotgun (WGS) entry which is preliminary data.</text>
</comment>
<organism evidence="15 16">
    <name type="scientific">Methylocucumis oryzae</name>
    <dbReference type="NCBI Taxonomy" id="1632867"/>
    <lineage>
        <taxon>Bacteria</taxon>
        <taxon>Pseudomonadati</taxon>
        <taxon>Pseudomonadota</taxon>
        <taxon>Gammaproteobacteria</taxon>
        <taxon>Methylococcales</taxon>
        <taxon>Methylococcaceae</taxon>
        <taxon>Methylocucumis</taxon>
    </lineage>
</organism>
<dbReference type="PROSITE" id="PS50110">
    <property type="entry name" value="RESPONSE_REGULATORY"/>
    <property type="match status" value="1"/>
</dbReference>
<keyword evidence="4" id="KW-0812">Transmembrane</keyword>
<keyword evidence="6" id="KW-0067">ATP-binding</keyword>
<dbReference type="Pfam" id="PF01627">
    <property type="entry name" value="Hpt"/>
    <property type="match status" value="1"/>
</dbReference>
<dbReference type="SUPFAM" id="SSF52172">
    <property type="entry name" value="CheY-like"/>
    <property type="match status" value="1"/>
</dbReference>
<feature type="modified residue" description="4-aspartylphosphate" evidence="11">
    <location>
        <position position="58"/>
    </location>
</feature>
<evidence type="ECO:0000256" key="6">
    <source>
        <dbReference type="ARBA" id="ARBA00022840"/>
    </source>
</evidence>
<dbReference type="PATRIC" id="fig|1632867.3.peg.3288"/>
<reference evidence="16" key="1">
    <citation type="submission" date="2015-03" db="EMBL/GenBank/DDBJ databases">
        <title>Draft genome sequence of a novel methanotroph (Sn10-6) isolated from flooded ricefield rhizosphere in India.</title>
        <authorList>
            <person name="Pandit P.S."/>
            <person name="Pore S.D."/>
            <person name="Arora P."/>
            <person name="Kapse N.G."/>
            <person name="Dhakephalkar P.K."/>
            <person name="Rahalkar M.C."/>
        </authorList>
    </citation>
    <scope>NUCLEOTIDE SEQUENCE [LARGE SCALE GENOMIC DNA]</scope>
    <source>
        <strain evidence="16">Sn10-6</strain>
    </source>
</reference>
<dbReference type="GO" id="GO:0005886">
    <property type="term" value="C:plasma membrane"/>
    <property type="evidence" value="ECO:0007669"/>
    <property type="project" value="UniProtKB-SubCell"/>
</dbReference>
<gene>
    <name evidence="15" type="ORF">VZ94_03710</name>
</gene>
<feature type="domain" description="Response regulatory" evidence="12">
    <location>
        <begin position="9"/>
        <end position="127"/>
    </location>
</feature>
<dbReference type="SUPFAM" id="SSF47226">
    <property type="entry name" value="Histidine-containing phosphotransfer domain, HPT domain"/>
    <property type="match status" value="1"/>
</dbReference>
<dbReference type="AlphaFoldDB" id="A0A0F3IM75"/>
<feature type="modified residue" description="Phosphohistidine" evidence="10">
    <location>
        <position position="202"/>
    </location>
</feature>
<evidence type="ECO:0000256" key="2">
    <source>
        <dbReference type="ARBA" id="ARBA00022475"/>
    </source>
</evidence>
<evidence type="ECO:0000256" key="7">
    <source>
        <dbReference type="ARBA" id="ARBA00022989"/>
    </source>
</evidence>
<accession>A0A0F3IM75</accession>
<feature type="domain" description="HPt" evidence="14">
    <location>
        <begin position="163"/>
        <end position="260"/>
    </location>
</feature>
<evidence type="ECO:0000256" key="10">
    <source>
        <dbReference type="PROSITE-ProRule" id="PRU00110"/>
    </source>
</evidence>
<evidence type="ECO:0000259" key="12">
    <source>
        <dbReference type="PROSITE" id="PS50110"/>
    </source>
</evidence>
<dbReference type="SMART" id="SM00448">
    <property type="entry name" value="REC"/>
    <property type="match status" value="1"/>
</dbReference>
<dbReference type="Gene3D" id="3.40.50.2300">
    <property type="match status" value="1"/>
</dbReference>
<dbReference type="Pfam" id="PF00563">
    <property type="entry name" value="EAL"/>
    <property type="match status" value="1"/>
</dbReference>
<feature type="domain" description="EAL" evidence="13">
    <location>
        <begin position="268"/>
        <end position="515"/>
    </location>
</feature>
<name>A0A0F3IM75_9GAMM</name>
<dbReference type="SUPFAM" id="SSF141868">
    <property type="entry name" value="EAL domain-like"/>
    <property type="match status" value="1"/>
</dbReference>
<evidence type="ECO:0000256" key="11">
    <source>
        <dbReference type="PROSITE-ProRule" id="PRU00169"/>
    </source>
</evidence>
<dbReference type="InterPro" id="IPR035919">
    <property type="entry name" value="EAL_sf"/>
</dbReference>
<evidence type="ECO:0000256" key="8">
    <source>
        <dbReference type="ARBA" id="ARBA00023012"/>
    </source>
</evidence>
<keyword evidence="9" id="KW-0472">Membrane</keyword>
<dbReference type="PROSITE" id="PS50894">
    <property type="entry name" value="HPT"/>
    <property type="match status" value="1"/>
</dbReference>
<dbReference type="InterPro" id="IPR001633">
    <property type="entry name" value="EAL_dom"/>
</dbReference>
<evidence type="ECO:0000256" key="5">
    <source>
        <dbReference type="ARBA" id="ARBA00022741"/>
    </source>
</evidence>
<sequence length="515" mass="57239">MQNTSAKTRILVAEDNPANQAVLRMQLAVLNYEVDIADDGNSALEKWRLGQYALILADKHMPGMDGLELTKSIRALERERQSHIPIIAITAVQYADELNTCLAAGMDDVLIKPIEMSALRSMLKRWLTSETKEIEPVQTQTNTRLNSDLLDIEYLKASVGILDETRLTALIELFVTTAERDIASCYLALEQHHTQPVALYMHKLKSSARAVGAKRFATVAQTLELQAKLNHLAPSLQLLQELTAILTEIKNALSNNLAFQPEITSVTPSDTPTQTTPAIKLAQLMVCYEPAIELPSRHPHSITAKLTGFEQPELTTYCELIQLASHQGLSSAIFEILLTKALLETVKWSRQGYRLNLELLISANWLNNRTLPDTIFATLQALGVSAKQLVFVVLADEPVVDFAIALEVINRLQLKGAGFALQDMGITELTLCYLQRMPVQYLKLKSDSIAMLTQHDNTHALLDVLNRLNPVLSAVAISNQQQFMDCLKLNCQFVQGTFIAPSMDSPQLLAWLAQH</sequence>
<keyword evidence="16" id="KW-1185">Reference proteome</keyword>
<evidence type="ECO:0000313" key="15">
    <source>
        <dbReference type="EMBL" id="KJV07598.1"/>
    </source>
</evidence>
<proteinExistence type="predicted"/>
<protein>
    <recommendedName>
        <fullName evidence="17">Response regulator receiver protein</fullName>
    </recommendedName>
</protein>
<dbReference type="Pfam" id="PF00072">
    <property type="entry name" value="Response_reg"/>
    <property type="match status" value="1"/>
</dbReference>
<dbReference type="Proteomes" id="UP000033684">
    <property type="component" value="Unassembled WGS sequence"/>
</dbReference>
<dbReference type="GO" id="GO:0004672">
    <property type="term" value="F:protein kinase activity"/>
    <property type="evidence" value="ECO:0007669"/>
    <property type="project" value="UniProtKB-ARBA"/>
</dbReference>
<dbReference type="PANTHER" id="PTHR45339">
    <property type="entry name" value="HYBRID SIGNAL TRANSDUCTION HISTIDINE KINASE J"/>
    <property type="match status" value="1"/>
</dbReference>
<keyword evidence="5" id="KW-0547">Nucleotide-binding</keyword>
<dbReference type="PROSITE" id="PS50883">
    <property type="entry name" value="EAL"/>
    <property type="match status" value="1"/>
</dbReference>
<dbReference type="GO" id="GO:0000160">
    <property type="term" value="P:phosphorelay signal transduction system"/>
    <property type="evidence" value="ECO:0007669"/>
    <property type="project" value="UniProtKB-KW"/>
</dbReference>
<dbReference type="SMART" id="SM00052">
    <property type="entry name" value="EAL"/>
    <property type="match status" value="1"/>
</dbReference>
<evidence type="ECO:0000256" key="4">
    <source>
        <dbReference type="ARBA" id="ARBA00022692"/>
    </source>
</evidence>
<dbReference type="InterPro" id="IPR008207">
    <property type="entry name" value="Sig_transdc_His_kin_Hpt_dom"/>
</dbReference>
<evidence type="ECO:0000313" key="16">
    <source>
        <dbReference type="Proteomes" id="UP000033684"/>
    </source>
</evidence>
<dbReference type="PANTHER" id="PTHR45339:SF1">
    <property type="entry name" value="HYBRID SIGNAL TRANSDUCTION HISTIDINE KINASE J"/>
    <property type="match status" value="1"/>
</dbReference>
<dbReference type="InterPro" id="IPR001789">
    <property type="entry name" value="Sig_transdc_resp-reg_receiver"/>
</dbReference>
<keyword evidence="8" id="KW-0902">Two-component regulatory system</keyword>
<dbReference type="InterPro" id="IPR011006">
    <property type="entry name" value="CheY-like_superfamily"/>
</dbReference>
<keyword evidence="7" id="KW-1133">Transmembrane helix</keyword>
<evidence type="ECO:0000256" key="1">
    <source>
        <dbReference type="ARBA" id="ARBA00004651"/>
    </source>
</evidence>
<dbReference type="Gene3D" id="1.20.120.160">
    <property type="entry name" value="HPT domain"/>
    <property type="match status" value="1"/>
</dbReference>
<dbReference type="RefSeq" id="WP_045778211.1">
    <property type="nucleotide sequence ID" value="NZ_LAJX01000027.1"/>
</dbReference>
<keyword evidence="3 11" id="KW-0597">Phosphoprotein</keyword>
<comment type="subcellular location">
    <subcellularLocation>
        <location evidence="1">Cell membrane</location>
        <topology evidence="1">Multi-pass membrane protein</topology>
    </subcellularLocation>
</comment>
<evidence type="ECO:0000259" key="13">
    <source>
        <dbReference type="PROSITE" id="PS50883"/>
    </source>
</evidence>
<evidence type="ECO:0000259" key="14">
    <source>
        <dbReference type="PROSITE" id="PS50894"/>
    </source>
</evidence>
<reference evidence="15 16" key="2">
    <citation type="journal article" date="2016" name="Microb. Ecol.">
        <title>Genome Characteristics of a Novel Type I Methanotroph (Sn10-6) Isolated from a Flooded Indian Rice Field.</title>
        <authorList>
            <person name="Rahalkar M.C."/>
            <person name="Pandit P.S."/>
            <person name="Dhakephalkar P.K."/>
            <person name="Pore S."/>
            <person name="Arora P."/>
            <person name="Kapse N."/>
        </authorList>
    </citation>
    <scope>NUCLEOTIDE SEQUENCE [LARGE SCALE GENOMIC DNA]</scope>
    <source>
        <strain evidence="15 16">Sn10-6</strain>
    </source>
</reference>
<evidence type="ECO:0008006" key="17">
    <source>
        <dbReference type="Google" id="ProtNLM"/>
    </source>
</evidence>
<evidence type="ECO:0000256" key="9">
    <source>
        <dbReference type="ARBA" id="ARBA00023136"/>
    </source>
</evidence>
<evidence type="ECO:0000256" key="3">
    <source>
        <dbReference type="ARBA" id="ARBA00022553"/>
    </source>
</evidence>
<dbReference type="Gene3D" id="3.20.20.450">
    <property type="entry name" value="EAL domain"/>
    <property type="match status" value="1"/>
</dbReference>
<dbReference type="CDD" id="cd17546">
    <property type="entry name" value="REC_hyHK_CKI1_RcsC-like"/>
    <property type="match status" value="1"/>
</dbReference>
<dbReference type="InterPro" id="IPR036641">
    <property type="entry name" value="HPT_dom_sf"/>
</dbReference>